<reference evidence="3 4" key="1">
    <citation type="journal article" date="2020" name="ISME J.">
        <title>Uncovering the hidden diversity of litter-decomposition mechanisms in mushroom-forming fungi.</title>
        <authorList>
            <person name="Floudas D."/>
            <person name="Bentzer J."/>
            <person name="Ahren D."/>
            <person name="Johansson T."/>
            <person name="Persson P."/>
            <person name="Tunlid A."/>
        </authorList>
    </citation>
    <scope>NUCLEOTIDE SEQUENCE [LARGE SCALE GENOMIC DNA]</scope>
    <source>
        <strain evidence="3 4">CBS 291.85</strain>
    </source>
</reference>
<evidence type="ECO:0000313" key="3">
    <source>
        <dbReference type="EMBL" id="KAF5372166.1"/>
    </source>
</evidence>
<protein>
    <recommendedName>
        <fullName evidence="2">Fe2OG dioxygenase domain-containing protein</fullName>
    </recommendedName>
</protein>
<comment type="similarity">
    <text evidence="1">Belongs to the iron/ascorbate-dependent oxidoreductase family.</text>
</comment>
<gene>
    <name evidence="3" type="ORF">D9758_004990</name>
</gene>
<dbReference type="PANTHER" id="PTHR47990">
    <property type="entry name" value="2-OXOGLUTARATE (2OG) AND FE(II)-DEPENDENT OXYGENASE SUPERFAMILY PROTEIN-RELATED"/>
    <property type="match status" value="1"/>
</dbReference>
<dbReference type="GO" id="GO:0046872">
    <property type="term" value="F:metal ion binding"/>
    <property type="evidence" value="ECO:0007669"/>
    <property type="project" value="UniProtKB-KW"/>
</dbReference>
<dbReference type="InterPro" id="IPR050231">
    <property type="entry name" value="Iron_ascorbate_oxido_reductase"/>
</dbReference>
<dbReference type="Gene3D" id="2.60.120.330">
    <property type="entry name" value="B-lactam Antibiotic, Isopenicillin N Synthase, Chain"/>
    <property type="match status" value="1"/>
</dbReference>
<dbReference type="InterPro" id="IPR005123">
    <property type="entry name" value="Oxoglu/Fe-dep_dioxygenase_dom"/>
</dbReference>
<feature type="domain" description="Fe2OG dioxygenase" evidence="2">
    <location>
        <begin position="198"/>
        <end position="317"/>
    </location>
</feature>
<dbReference type="SUPFAM" id="SSF51197">
    <property type="entry name" value="Clavaminate synthase-like"/>
    <property type="match status" value="1"/>
</dbReference>
<evidence type="ECO:0000313" key="4">
    <source>
        <dbReference type="Proteomes" id="UP000559256"/>
    </source>
</evidence>
<dbReference type="EMBL" id="JAACJM010000006">
    <property type="protein sequence ID" value="KAF5372166.1"/>
    <property type="molecule type" value="Genomic_DNA"/>
</dbReference>
<dbReference type="InterPro" id="IPR026992">
    <property type="entry name" value="DIOX_N"/>
</dbReference>
<dbReference type="Proteomes" id="UP000559256">
    <property type="component" value="Unassembled WGS sequence"/>
</dbReference>
<comment type="caution">
    <text evidence="3">The sequence shown here is derived from an EMBL/GenBank/DDBJ whole genome shotgun (WGS) entry which is preliminary data.</text>
</comment>
<evidence type="ECO:0000256" key="1">
    <source>
        <dbReference type="RuleBase" id="RU003682"/>
    </source>
</evidence>
<evidence type="ECO:0000259" key="2">
    <source>
        <dbReference type="PROSITE" id="PS51471"/>
    </source>
</evidence>
<dbReference type="InterPro" id="IPR044861">
    <property type="entry name" value="IPNS-like_FE2OG_OXY"/>
</dbReference>
<dbReference type="OrthoDB" id="288590at2759"/>
<keyword evidence="1" id="KW-0408">Iron</keyword>
<keyword evidence="1" id="KW-0479">Metal-binding</keyword>
<dbReference type="GO" id="GO:0016491">
    <property type="term" value="F:oxidoreductase activity"/>
    <property type="evidence" value="ECO:0007669"/>
    <property type="project" value="UniProtKB-KW"/>
</dbReference>
<dbReference type="Pfam" id="PF14226">
    <property type="entry name" value="DIOX_N"/>
    <property type="match status" value="1"/>
</dbReference>
<name>A0A8H5GVP2_9AGAR</name>
<proteinExistence type="inferred from homology"/>
<keyword evidence="4" id="KW-1185">Reference proteome</keyword>
<keyword evidence="1" id="KW-0560">Oxidoreductase</keyword>
<dbReference type="InterPro" id="IPR027443">
    <property type="entry name" value="IPNS-like_sf"/>
</dbReference>
<dbReference type="PROSITE" id="PS51471">
    <property type="entry name" value="FE2OG_OXY"/>
    <property type="match status" value="1"/>
</dbReference>
<dbReference type="PRINTS" id="PR00682">
    <property type="entry name" value="IPNSYNTHASE"/>
</dbReference>
<dbReference type="AlphaFoldDB" id="A0A8H5GVP2"/>
<sequence>MFAESEAEDAQHAFKDIPVIDLANISNNDTAARKALAREIRDACMNVGFFYVKNHGVSESVIQDAFSNSKKFFALPLDAKMKIENKTTPNFKGYSPLLSGNNDPNNKGDLQEGFEFGWEDPPVEAQDIANQNVTPKENGNNDGVMAGANVWPEELPEFRLASLRYYHALVNLGKSLFPMFALALGLEDNFFEDKTRHSAALMRMLYYPPQTGPVDDRIIGIGAHTDWEASTFLITCLIRLLLEQCFTILWQEPGIQALQVLNAKKEWINAPPIPGTFVVNLGDQLARWTNDIFKSTVHRAINRSGVERYSIPLFFGTDYGVRLEPIPGCVSSSRPMKYEVITAGEYVKAKLAETYGH</sequence>
<accession>A0A8H5GVP2</accession>
<dbReference type="Pfam" id="PF03171">
    <property type="entry name" value="2OG-FeII_Oxy"/>
    <property type="match status" value="1"/>
</dbReference>
<organism evidence="3 4">
    <name type="scientific">Tetrapyrgos nigripes</name>
    <dbReference type="NCBI Taxonomy" id="182062"/>
    <lineage>
        <taxon>Eukaryota</taxon>
        <taxon>Fungi</taxon>
        <taxon>Dikarya</taxon>
        <taxon>Basidiomycota</taxon>
        <taxon>Agaricomycotina</taxon>
        <taxon>Agaricomycetes</taxon>
        <taxon>Agaricomycetidae</taxon>
        <taxon>Agaricales</taxon>
        <taxon>Marasmiineae</taxon>
        <taxon>Marasmiaceae</taxon>
        <taxon>Tetrapyrgos</taxon>
    </lineage>
</organism>